<dbReference type="Proteomes" id="UP000828390">
    <property type="component" value="Unassembled WGS sequence"/>
</dbReference>
<keyword evidence="1 2" id="KW-1015">Disulfide bond</keyword>
<dbReference type="Pfam" id="PF00084">
    <property type="entry name" value="Sushi"/>
    <property type="match status" value="1"/>
</dbReference>
<evidence type="ECO:0000313" key="4">
    <source>
        <dbReference type="EMBL" id="KAH3837221.1"/>
    </source>
</evidence>
<dbReference type="EMBL" id="JAIWYP010000004">
    <property type="protein sequence ID" value="KAH3837221.1"/>
    <property type="molecule type" value="Genomic_DNA"/>
</dbReference>
<name>A0A9D4KDH1_DREPO</name>
<dbReference type="SUPFAM" id="SSF57535">
    <property type="entry name" value="Complement control module/SCR domain"/>
    <property type="match status" value="1"/>
</dbReference>
<dbReference type="CDD" id="cd00033">
    <property type="entry name" value="CCP"/>
    <property type="match status" value="1"/>
</dbReference>
<evidence type="ECO:0000259" key="3">
    <source>
        <dbReference type="PROSITE" id="PS50923"/>
    </source>
</evidence>
<dbReference type="SMART" id="SM00032">
    <property type="entry name" value="CCP"/>
    <property type="match status" value="1"/>
</dbReference>
<keyword evidence="2" id="KW-0768">Sushi</keyword>
<evidence type="ECO:0000256" key="2">
    <source>
        <dbReference type="PROSITE-ProRule" id="PRU00302"/>
    </source>
</evidence>
<dbReference type="InterPro" id="IPR000436">
    <property type="entry name" value="Sushi_SCR_CCP_dom"/>
</dbReference>
<gene>
    <name evidence="4" type="ORF">DPMN_110602</name>
</gene>
<feature type="domain" description="Sushi" evidence="3">
    <location>
        <begin position="5"/>
        <end position="62"/>
    </location>
</feature>
<keyword evidence="5" id="KW-1185">Reference proteome</keyword>
<reference evidence="4" key="2">
    <citation type="submission" date="2020-11" db="EMBL/GenBank/DDBJ databases">
        <authorList>
            <person name="McCartney M.A."/>
            <person name="Auch B."/>
            <person name="Kono T."/>
            <person name="Mallez S."/>
            <person name="Becker A."/>
            <person name="Gohl D.M."/>
            <person name="Silverstein K.A.T."/>
            <person name="Koren S."/>
            <person name="Bechman K.B."/>
            <person name="Herman A."/>
            <person name="Abrahante J.E."/>
            <person name="Garbe J."/>
        </authorList>
    </citation>
    <scope>NUCLEOTIDE SEQUENCE</scope>
    <source>
        <strain evidence="4">Duluth1</strain>
        <tissue evidence="4">Whole animal</tissue>
    </source>
</reference>
<accession>A0A9D4KDH1</accession>
<dbReference type="Gene3D" id="2.10.70.10">
    <property type="entry name" value="Complement Module, domain 1"/>
    <property type="match status" value="1"/>
</dbReference>
<reference evidence="4" key="1">
    <citation type="journal article" date="2019" name="bioRxiv">
        <title>The Genome of the Zebra Mussel, Dreissena polymorpha: A Resource for Invasive Species Research.</title>
        <authorList>
            <person name="McCartney M.A."/>
            <person name="Auch B."/>
            <person name="Kono T."/>
            <person name="Mallez S."/>
            <person name="Zhang Y."/>
            <person name="Obille A."/>
            <person name="Becker A."/>
            <person name="Abrahante J.E."/>
            <person name="Garbe J."/>
            <person name="Badalamenti J.P."/>
            <person name="Herman A."/>
            <person name="Mangelson H."/>
            <person name="Liachko I."/>
            <person name="Sullivan S."/>
            <person name="Sone E.D."/>
            <person name="Koren S."/>
            <person name="Silverstein K.A.T."/>
            <person name="Beckman K.B."/>
            <person name="Gohl D.M."/>
        </authorList>
    </citation>
    <scope>NUCLEOTIDE SEQUENCE</scope>
    <source>
        <strain evidence="4">Duluth1</strain>
        <tissue evidence="4">Whole animal</tissue>
    </source>
</reference>
<evidence type="ECO:0000313" key="5">
    <source>
        <dbReference type="Proteomes" id="UP000828390"/>
    </source>
</evidence>
<feature type="disulfide bond" evidence="2">
    <location>
        <begin position="33"/>
        <end position="60"/>
    </location>
</feature>
<dbReference type="InterPro" id="IPR035976">
    <property type="entry name" value="Sushi/SCR/CCP_sf"/>
</dbReference>
<protein>
    <recommendedName>
        <fullName evidence="3">Sushi domain-containing protein</fullName>
    </recommendedName>
</protein>
<dbReference type="AlphaFoldDB" id="A0A9D4KDH1"/>
<proteinExistence type="predicted"/>
<dbReference type="PROSITE" id="PS50923">
    <property type="entry name" value="SUSHI"/>
    <property type="match status" value="1"/>
</dbReference>
<evidence type="ECO:0000256" key="1">
    <source>
        <dbReference type="ARBA" id="ARBA00023157"/>
    </source>
</evidence>
<sequence>MQFISDCGLFPTTSHGTAWSTATTYGSTTAITCNTGYILNGSNTSTCGKSGLWTSTGQTCSPVGGFSLFNCTY</sequence>
<organism evidence="4 5">
    <name type="scientific">Dreissena polymorpha</name>
    <name type="common">Zebra mussel</name>
    <name type="synonym">Mytilus polymorpha</name>
    <dbReference type="NCBI Taxonomy" id="45954"/>
    <lineage>
        <taxon>Eukaryota</taxon>
        <taxon>Metazoa</taxon>
        <taxon>Spiralia</taxon>
        <taxon>Lophotrochozoa</taxon>
        <taxon>Mollusca</taxon>
        <taxon>Bivalvia</taxon>
        <taxon>Autobranchia</taxon>
        <taxon>Heteroconchia</taxon>
        <taxon>Euheterodonta</taxon>
        <taxon>Imparidentia</taxon>
        <taxon>Neoheterodontei</taxon>
        <taxon>Myida</taxon>
        <taxon>Dreissenoidea</taxon>
        <taxon>Dreissenidae</taxon>
        <taxon>Dreissena</taxon>
    </lineage>
</organism>
<comment type="caution">
    <text evidence="2">Lacks conserved residue(s) required for the propagation of feature annotation.</text>
</comment>
<comment type="caution">
    <text evidence="4">The sequence shown here is derived from an EMBL/GenBank/DDBJ whole genome shotgun (WGS) entry which is preliminary data.</text>
</comment>